<accession>A0A4P6EPD5</accession>
<dbReference type="KEGG" id="xyl:ET495_08210"/>
<dbReference type="InterPro" id="IPR047960">
    <property type="entry name" value="Transpos_IS1380"/>
</dbReference>
<evidence type="ECO:0000313" key="2">
    <source>
        <dbReference type="EMBL" id="QAY63229.1"/>
    </source>
</evidence>
<organism evidence="2 3">
    <name type="scientific">Xylanimonas allomyrinae</name>
    <dbReference type="NCBI Taxonomy" id="2509459"/>
    <lineage>
        <taxon>Bacteria</taxon>
        <taxon>Bacillati</taxon>
        <taxon>Actinomycetota</taxon>
        <taxon>Actinomycetes</taxon>
        <taxon>Micrococcales</taxon>
        <taxon>Promicromonosporaceae</taxon>
        <taxon>Xylanimonas</taxon>
    </lineage>
</organism>
<feature type="domain" description="Transposase DDE" evidence="1">
    <location>
        <begin position="7"/>
        <end position="433"/>
    </location>
</feature>
<sequence>MPVFDDPKLVSAAGLVPVLELAESAGLSEAIDEACTLPAANLAAKVRTVVAGMLAGADSIDDLNLLRAGGTARVLGPVRAPSTIGTFLRSFTHGHVLQLHAAHRRLLGGLAAKVPALVGEDDLVFVDVDDTIREVHGYAKDGAGFGYSGVRGLNAMITTISTPSTAPLIAECSLRQGSTRSGKSADWHLKRTLTTVKAVTGPAQRVWVRGDSAFATAKNVAAALKAGAWFSFTIPAWRTVTTAISQIPEQAWTAIQYPNAILDEETGQWVSEAEVAETSFTAFVSKKKSEQVVCRLVVRRVKRLGQAPATGQGELFDVYRHHAFITNTTLPAVEADRYHRGHAIVEQVIAELKAGPLAHLPSGKFAANAAWLAFAAMAFNISRAAAVAAGTGKARMATMLRTIISTPARLAATGRRLVMHLPDRWPWQAAWTSLWDHAVGPPAPATS</sequence>
<proteinExistence type="predicted"/>
<dbReference type="EMBL" id="CP035495">
    <property type="protein sequence ID" value="QAY63229.1"/>
    <property type="molecule type" value="Genomic_DNA"/>
</dbReference>
<dbReference type="NCBIfam" id="NF033539">
    <property type="entry name" value="transpos_IS1380"/>
    <property type="match status" value="1"/>
</dbReference>
<dbReference type="Pfam" id="PF13701">
    <property type="entry name" value="DDE_Tnp_1_4"/>
    <property type="match status" value="1"/>
</dbReference>
<dbReference type="OrthoDB" id="3718343at2"/>
<keyword evidence="3" id="KW-1185">Reference proteome</keyword>
<evidence type="ECO:0000259" key="1">
    <source>
        <dbReference type="Pfam" id="PF13701"/>
    </source>
</evidence>
<reference evidence="2 3" key="1">
    <citation type="submission" date="2019-01" db="EMBL/GenBank/DDBJ databases">
        <title>Genome sequencing of strain 2JSPR-7.</title>
        <authorList>
            <person name="Heo J."/>
            <person name="Kim S.-J."/>
            <person name="Kim J.-S."/>
            <person name="Hong S.-B."/>
            <person name="Kwon S.-W."/>
        </authorList>
    </citation>
    <scope>NUCLEOTIDE SEQUENCE [LARGE SCALE GENOMIC DNA]</scope>
    <source>
        <strain evidence="2 3">2JSPR-7</strain>
    </source>
</reference>
<evidence type="ECO:0000313" key="3">
    <source>
        <dbReference type="Proteomes" id="UP000291758"/>
    </source>
</evidence>
<name>A0A4P6EPD5_9MICO</name>
<dbReference type="AlphaFoldDB" id="A0A4P6EPD5"/>
<dbReference type="Proteomes" id="UP000291758">
    <property type="component" value="Chromosome"/>
</dbReference>
<gene>
    <name evidence="2" type="ORF">ET495_08210</name>
</gene>
<dbReference type="InterPro" id="IPR025668">
    <property type="entry name" value="Tnp_DDE_dom"/>
</dbReference>
<protein>
    <submittedName>
        <fullName evidence="2">IS1380 family transposase</fullName>
    </submittedName>
</protein>